<dbReference type="PANTHER" id="PTHR11138">
    <property type="entry name" value="METHIONYL-TRNA FORMYLTRANSFERASE"/>
    <property type="match status" value="1"/>
</dbReference>
<dbReference type="Pfam" id="PF02911">
    <property type="entry name" value="Formyl_trans_C"/>
    <property type="match status" value="1"/>
</dbReference>
<dbReference type="EMBL" id="FQWL01000001">
    <property type="protein sequence ID" value="SHG36037.1"/>
    <property type="molecule type" value="Genomic_DNA"/>
</dbReference>
<dbReference type="AlphaFoldDB" id="A0A1M5J625"/>
<evidence type="ECO:0000259" key="2">
    <source>
        <dbReference type="Pfam" id="PF02911"/>
    </source>
</evidence>
<dbReference type="Proteomes" id="UP000184532">
    <property type="component" value="Unassembled WGS sequence"/>
</dbReference>
<dbReference type="InterPro" id="IPR036477">
    <property type="entry name" value="Formyl_transf_N_sf"/>
</dbReference>
<gene>
    <name evidence="3" type="ORF">SAMN04488116_1153</name>
</gene>
<proteinExistence type="predicted"/>
<evidence type="ECO:0000259" key="1">
    <source>
        <dbReference type="Pfam" id="PF00551"/>
    </source>
</evidence>
<dbReference type="InterPro" id="IPR005793">
    <property type="entry name" value="Formyl_trans_C"/>
</dbReference>
<keyword evidence="3" id="KW-0808">Transferase</keyword>
<reference evidence="4" key="1">
    <citation type="submission" date="2016-11" db="EMBL/GenBank/DDBJ databases">
        <authorList>
            <person name="Varghese N."/>
            <person name="Submissions S."/>
        </authorList>
    </citation>
    <scope>NUCLEOTIDE SEQUENCE [LARGE SCALE GENOMIC DNA]</scope>
    <source>
        <strain evidence="4">DSM 22638</strain>
    </source>
</reference>
<dbReference type="GO" id="GO:0004479">
    <property type="term" value="F:methionyl-tRNA formyltransferase activity"/>
    <property type="evidence" value="ECO:0007669"/>
    <property type="project" value="TreeGrafter"/>
</dbReference>
<organism evidence="3 4">
    <name type="scientific">Flagellimonas flava</name>
    <dbReference type="NCBI Taxonomy" id="570519"/>
    <lineage>
        <taxon>Bacteria</taxon>
        <taxon>Pseudomonadati</taxon>
        <taxon>Bacteroidota</taxon>
        <taxon>Flavobacteriia</taxon>
        <taxon>Flavobacteriales</taxon>
        <taxon>Flavobacteriaceae</taxon>
        <taxon>Flagellimonas</taxon>
    </lineage>
</organism>
<dbReference type="PANTHER" id="PTHR11138:SF5">
    <property type="entry name" value="METHIONYL-TRNA FORMYLTRANSFERASE, MITOCHONDRIAL"/>
    <property type="match status" value="1"/>
</dbReference>
<dbReference type="SUPFAM" id="SSF53328">
    <property type="entry name" value="Formyltransferase"/>
    <property type="match status" value="1"/>
</dbReference>
<keyword evidence="4" id="KW-1185">Reference proteome</keyword>
<name>A0A1M5J625_9FLAO</name>
<sequence>MTKLTALIFGVSSSLPIFEPKKNKKYKLEIRKPKICCIGSNLESYDCLNFLLQNNCVIDTLITLPSGENKNVSDYYDLHDLCSRNNIHVVDTTNVNDTETISELRKLKLDYLFTLGWSQIFKEDFINCFSKFVVGTHPSKLPYGRGRAPLPWTIIEDLRVSALSFFKIDTGVDTGSIIFQREFEIPSRTYVKDLYSTVSRELGEGFYAIYKKIFNNEEITFKAQMDEGATVRGKRTPTDGLIEFHRSTEEIDRLVRAVSEPYPGAYCYYKDKKIVFWEVNPDYDRIFSGTRGQILKKVANGILVQFSDGNLWLNNPTDELNNPVEMKFFKIGDKLGYSIQDEIHKLKNLLK</sequence>
<dbReference type="GO" id="GO:0005829">
    <property type="term" value="C:cytosol"/>
    <property type="evidence" value="ECO:0007669"/>
    <property type="project" value="TreeGrafter"/>
</dbReference>
<dbReference type="STRING" id="570519.SAMN04488116_1153"/>
<dbReference type="RefSeq" id="WP_073176969.1">
    <property type="nucleotide sequence ID" value="NZ_FQWL01000001.1"/>
</dbReference>
<dbReference type="Pfam" id="PF00551">
    <property type="entry name" value="Formyl_trans_N"/>
    <property type="match status" value="1"/>
</dbReference>
<evidence type="ECO:0000313" key="3">
    <source>
        <dbReference type="EMBL" id="SHG36037.1"/>
    </source>
</evidence>
<evidence type="ECO:0000313" key="4">
    <source>
        <dbReference type="Proteomes" id="UP000184532"/>
    </source>
</evidence>
<dbReference type="InterPro" id="IPR002376">
    <property type="entry name" value="Formyl_transf_N"/>
</dbReference>
<protein>
    <submittedName>
        <fullName evidence="3">Methionyl-tRNA formyltransferase</fullName>
    </submittedName>
</protein>
<dbReference type="SUPFAM" id="SSF50486">
    <property type="entry name" value="FMT C-terminal domain-like"/>
    <property type="match status" value="1"/>
</dbReference>
<feature type="domain" description="Formyl transferase N-terminal" evidence="1">
    <location>
        <begin position="90"/>
        <end position="199"/>
    </location>
</feature>
<dbReference type="InterPro" id="IPR011034">
    <property type="entry name" value="Formyl_transferase-like_C_sf"/>
</dbReference>
<dbReference type="CDD" id="cd08702">
    <property type="entry name" value="Arna_FMT_C"/>
    <property type="match status" value="1"/>
</dbReference>
<accession>A0A1M5J625</accession>
<dbReference type="OrthoDB" id="9802815at2"/>
<feature type="domain" description="Formyl transferase C-terminal" evidence="2">
    <location>
        <begin position="236"/>
        <end position="327"/>
    </location>
</feature>
<dbReference type="Gene3D" id="3.40.50.12230">
    <property type="match status" value="1"/>
</dbReference>